<dbReference type="SUPFAM" id="SSF53850">
    <property type="entry name" value="Periplasmic binding protein-like II"/>
    <property type="match status" value="1"/>
</dbReference>
<dbReference type="EMBL" id="CBXV010000008">
    <property type="protein sequence ID" value="CDM66859.1"/>
    <property type="molecule type" value="Genomic_DNA"/>
</dbReference>
<dbReference type="RefSeq" id="WP_157770909.1">
    <property type="nucleotide sequence ID" value="NZ_CBXV010000008.1"/>
</dbReference>
<dbReference type="InterPro" id="IPR000914">
    <property type="entry name" value="SBP_5_dom"/>
</dbReference>
<dbReference type="GO" id="GO:0043190">
    <property type="term" value="C:ATP-binding cassette (ABC) transporter complex"/>
    <property type="evidence" value="ECO:0007669"/>
    <property type="project" value="InterPro"/>
</dbReference>
<evidence type="ECO:0000313" key="2">
    <source>
        <dbReference type="EMBL" id="CDM66859.1"/>
    </source>
</evidence>
<dbReference type="Gene3D" id="3.10.105.10">
    <property type="entry name" value="Dipeptide-binding Protein, Domain 3"/>
    <property type="match status" value="1"/>
</dbReference>
<dbReference type="Proteomes" id="UP000031518">
    <property type="component" value="Unassembled WGS sequence"/>
</dbReference>
<dbReference type="InterPro" id="IPR039424">
    <property type="entry name" value="SBP_5"/>
</dbReference>
<keyword evidence="3" id="KW-1185">Reference proteome</keyword>
<organism evidence="2 3">
    <name type="scientific">Pyrinomonas methylaliphatogenes</name>
    <dbReference type="NCBI Taxonomy" id="454194"/>
    <lineage>
        <taxon>Bacteria</taxon>
        <taxon>Pseudomonadati</taxon>
        <taxon>Acidobacteriota</taxon>
        <taxon>Blastocatellia</taxon>
        <taxon>Blastocatellales</taxon>
        <taxon>Pyrinomonadaceae</taxon>
        <taxon>Pyrinomonas</taxon>
    </lineage>
</organism>
<evidence type="ECO:0000313" key="3">
    <source>
        <dbReference type="Proteomes" id="UP000031518"/>
    </source>
</evidence>
<dbReference type="GO" id="GO:1904680">
    <property type="term" value="F:peptide transmembrane transporter activity"/>
    <property type="evidence" value="ECO:0007669"/>
    <property type="project" value="TreeGrafter"/>
</dbReference>
<name>A0A0B6X2T6_9BACT</name>
<dbReference type="GO" id="GO:0015833">
    <property type="term" value="P:peptide transport"/>
    <property type="evidence" value="ECO:0007669"/>
    <property type="project" value="TreeGrafter"/>
</dbReference>
<dbReference type="STRING" id="454194.PYK22_02898"/>
<proteinExistence type="predicted"/>
<reference evidence="2 3" key="1">
    <citation type="submission" date="2013-12" db="EMBL/GenBank/DDBJ databases">
        <authorList>
            <person name="Stott M."/>
        </authorList>
    </citation>
    <scope>NUCLEOTIDE SEQUENCE [LARGE SCALE GENOMIC DNA]</scope>
    <source>
        <strain evidence="2 3">K22</strain>
    </source>
</reference>
<dbReference type="Gene3D" id="3.40.190.10">
    <property type="entry name" value="Periplasmic binding protein-like II"/>
    <property type="match status" value="1"/>
</dbReference>
<dbReference type="PANTHER" id="PTHR30290">
    <property type="entry name" value="PERIPLASMIC BINDING COMPONENT OF ABC TRANSPORTER"/>
    <property type="match status" value="1"/>
</dbReference>
<evidence type="ECO:0000259" key="1">
    <source>
        <dbReference type="Pfam" id="PF00496"/>
    </source>
</evidence>
<dbReference type="AlphaFoldDB" id="A0A0B6X2T6"/>
<reference evidence="2 3" key="2">
    <citation type="submission" date="2015-01" db="EMBL/GenBank/DDBJ databases">
        <title>Complete genome sequence of Pyrinomonas methylaliphatogenes type strain K22T.</title>
        <authorList>
            <person name="Lee K.C.Y."/>
            <person name="Power J.F."/>
            <person name="Dunfield P.F."/>
            <person name="Morgan X.C."/>
            <person name="Huttenhower C."/>
            <person name="Stott M.B."/>
        </authorList>
    </citation>
    <scope>NUCLEOTIDE SEQUENCE [LARGE SCALE GENOMIC DNA]</scope>
    <source>
        <strain evidence="2 3">K22</strain>
    </source>
</reference>
<protein>
    <submittedName>
        <fullName evidence="2">ABC-type dipeptide transport system, periplasmic component</fullName>
    </submittedName>
</protein>
<dbReference type="CDD" id="cd00995">
    <property type="entry name" value="PBP2_NikA_DppA_OppA_like"/>
    <property type="match status" value="1"/>
</dbReference>
<dbReference type="OrthoDB" id="9796817at2"/>
<dbReference type="InterPro" id="IPR030678">
    <property type="entry name" value="Peptide/Ni-bd"/>
</dbReference>
<gene>
    <name evidence="2" type="ORF">PYK22_02898</name>
</gene>
<feature type="domain" description="Solute-binding protein family 5" evidence="1">
    <location>
        <begin position="88"/>
        <end position="475"/>
    </location>
</feature>
<dbReference type="PIRSF" id="PIRSF002741">
    <property type="entry name" value="MppA"/>
    <property type="match status" value="1"/>
</dbReference>
<dbReference type="Pfam" id="PF00496">
    <property type="entry name" value="SBP_bac_5"/>
    <property type="match status" value="1"/>
</dbReference>
<dbReference type="PROSITE" id="PS51257">
    <property type="entry name" value="PROKAR_LIPOPROTEIN"/>
    <property type="match status" value="1"/>
</dbReference>
<sequence length="559" mass="63554">MLKARSFRSLLAGGLCLSLLFSSCQREGRRGAFANEAEPRYGGTLIVPIFSSAITRARLDPVVPSYEPIATMIFDRLAATEDQAGERIVPSLAESWEESPDGLVWRFRLREARFQDDDCFAGGIGRRVRADDVIYSWQRMIRALPAGYHYFGRFIAGALEYRDGRADAISGLRALDERTLEVHLVAPFVGFIRAVTWFPTSIVPREAVERYGEDFSKHPVGTGAFRLVEWDVNGGRITLARNPNYWGRDPQGRPLPYLNEIRYVLYPNQTTAFQAVVNGRAHMAPVPADLLDKIAERDSSGELRLRDEYAARDLHLISYRSPALGYGLYFNMDRRTPFTRDVRLRQAIGYVVRPPGESPLRPLLRPVPGVPPQDDKGFYYDPERARALLREAGYPEGHGLPALRLLINPATRVQSLDSIERVRELGIEVEEIVVNSIETEDLLRKGDYDLYIASVRSWGDLYPDVTSLLARFLSAAPPEENAARYRNPRFDALFTRIMAEKDESRRHSLVLQMEEMLLQDAVFIMIRTSLPDYQYVALRREAHVRGDGNINFRTTWLEV</sequence>
<accession>A0A0B6X2T6</accession>
<dbReference type="GO" id="GO:0030288">
    <property type="term" value="C:outer membrane-bounded periplasmic space"/>
    <property type="evidence" value="ECO:0007669"/>
    <property type="project" value="UniProtKB-ARBA"/>
</dbReference>